<protein>
    <recommendedName>
        <fullName evidence="9">Lectin</fullName>
    </recommendedName>
</protein>
<proteinExistence type="predicted"/>
<evidence type="ECO:0000313" key="2">
    <source>
        <dbReference type="EMBL" id="CAF1322601.1"/>
    </source>
</evidence>
<feature type="chain" id="PRO_5036413022" description="Lectin" evidence="1">
    <location>
        <begin position="23"/>
        <end position="103"/>
    </location>
</feature>
<accession>A0A816N9Q7</accession>
<evidence type="ECO:0000313" key="3">
    <source>
        <dbReference type="EMBL" id="CAF1679476.1"/>
    </source>
</evidence>
<dbReference type="Proteomes" id="UP000663824">
    <property type="component" value="Unassembled WGS sequence"/>
</dbReference>
<reference evidence="4" key="1">
    <citation type="submission" date="2021-02" db="EMBL/GenBank/DDBJ databases">
        <authorList>
            <person name="Nowell W R."/>
        </authorList>
    </citation>
    <scope>NUCLEOTIDE SEQUENCE</scope>
</reference>
<dbReference type="EMBL" id="CAJOBI010000719">
    <property type="protein sequence ID" value="CAF3841283.1"/>
    <property type="molecule type" value="Genomic_DNA"/>
</dbReference>
<evidence type="ECO:0008006" key="9">
    <source>
        <dbReference type="Google" id="ProtNLM"/>
    </source>
</evidence>
<dbReference type="EMBL" id="CAJNOV010008423">
    <property type="protein sequence ID" value="CAF1322601.1"/>
    <property type="molecule type" value="Genomic_DNA"/>
</dbReference>
<dbReference type="Proteomes" id="UP000681720">
    <property type="component" value="Unassembled WGS sequence"/>
</dbReference>
<name>A0A816N9Q7_9BILA</name>
<dbReference type="Proteomes" id="UP000663834">
    <property type="component" value="Unassembled WGS sequence"/>
</dbReference>
<dbReference type="Proteomes" id="UP000676336">
    <property type="component" value="Unassembled WGS sequence"/>
</dbReference>
<dbReference type="Proteomes" id="UP000663855">
    <property type="component" value="Unassembled WGS sequence"/>
</dbReference>
<evidence type="ECO:0000313" key="5">
    <source>
        <dbReference type="EMBL" id="CAF3841283.1"/>
    </source>
</evidence>
<keyword evidence="1" id="KW-0732">Signal</keyword>
<sequence>MRFTSQLLFLIFSIGLQLKLNAEDIATVVMLNNTVYTFLAKTDGFYAIDAQGVVMWCGSTHGMIKPGYSGPWSDAHACWKVASLPTVAATQRCKKVGRPIGYD</sequence>
<gene>
    <name evidence="7" type="ORF">BYL167_LOCUS19661</name>
    <name evidence="2" type="ORF">CJN711_LOCUS18012</name>
    <name evidence="6" type="ORF">GIL414_LOCUS17616</name>
    <name evidence="3" type="ORF">KQP761_LOCUS36195</name>
    <name evidence="4" type="ORF">MBJ925_LOCUS10160</name>
    <name evidence="5" type="ORF">SMN809_LOCUS3457</name>
</gene>
<evidence type="ECO:0000256" key="1">
    <source>
        <dbReference type="SAM" id="SignalP"/>
    </source>
</evidence>
<evidence type="ECO:0000313" key="6">
    <source>
        <dbReference type="EMBL" id="CAF4111933.1"/>
    </source>
</evidence>
<organism evidence="4 8">
    <name type="scientific">Rotaria magnacalcarata</name>
    <dbReference type="NCBI Taxonomy" id="392030"/>
    <lineage>
        <taxon>Eukaryota</taxon>
        <taxon>Metazoa</taxon>
        <taxon>Spiralia</taxon>
        <taxon>Gnathifera</taxon>
        <taxon>Rotifera</taxon>
        <taxon>Eurotatoria</taxon>
        <taxon>Bdelloidea</taxon>
        <taxon>Philodinida</taxon>
        <taxon>Philodinidae</taxon>
        <taxon>Rotaria</taxon>
    </lineage>
</organism>
<dbReference type="EMBL" id="CAJNRE010004135">
    <property type="protein sequence ID" value="CAF2032990.1"/>
    <property type="molecule type" value="Genomic_DNA"/>
</dbReference>
<evidence type="ECO:0000313" key="8">
    <source>
        <dbReference type="Proteomes" id="UP000663824"/>
    </source>
</evidence>
<dbReference type="AlphaFoldDB" id="A0A816N9Q7"/>
<comment type="caution">
    <text evidence="4">The sequence shown here is derived from an EMBL/GenBank/DDBJ whole genome shotgun (WGS) entry which is preliminary data.</text>
</comment>
<dbReference type="Proteomes" id="UP000681967">
    <property type="component" value="Unassembled WGS sequence"/>
</dbReference>
<dbReference type="EMBL" id="CAJOBJ010008428">
    <property type="protein sequence ID" value="CAF4111933.1"/>
    <property type="molecule type" value="Genomic_DNA"/>
</dbReference>
<evidence type="ECO:0000313" key="7">
    <source>
        <dbReference type="EMBL" id="CAF4112415.1"/>
    </source>
</evidence>
<evidence type="ECO:0000313" key="4">
    <source>
        <dbReference type="EMBL" id="CAF2032990.1"/>
    </source>
</evidence>
<dbReference type="EMBL" id="CAJOBH010008406">
    <property type="protein sequence ID" value="CAF4112415.1"/>
    <property type="molecule type" value="Genomic_DNA"/>
</dbReference>
<dbReference type="EMBL" id="CAJNOW010020456">
    <property type="protein sequence ID" value="CAF1679476.1"/>
    <property type="molecule type" value="Genomic_DNA"/>
</dbReference>
<feature type="signal peptide" evidence="1">
    <location>
        <begin position="1"/>
        <end position="22"/>
    </location>
</feature>